<comment type="catalytic activity">
    <reaction evidence="8">
        <text>L-seryl-[protein] + ATP = O-phospho-L-seryl-[protein] + ADP + H(+)</text>
        <dbReference type="Rhea" id="RHEA:17989"/>
        <dbReference type="Rhea" id="RHEA-COMP:9863"/>
        <dbReference type="Rhea" id="RHEA-COMP:11604"/>
        <dbReference type="ChEBI" id="CHEBI:15378"/>
        <dbReference type="ChEBI" id="CHEBI:29999"/>
        <dbReference type="ChEBI" id="CHEBI:30616"/>
        <dbReference type="ChEBI" id="CHEBI:83421"/>
        <dbReference type="ChEBI" id="CHEBI:456216"/>
        <dbReference type="EC" id="2.7.11.1"/>
    </reaction>
</comment>
<keyword evidence="3" id="KW-0808">Transferase</keyword>
<feature type="region of interest" description="Disordered" evidence="9">
    <location>
        <begin position="41"/>
        <end position="62"/>
    </location>
</feature>
<sequence length="729" mass="78139">MERCAGPACLGTIDEGYCDVCGAAAASVPVAARVSVGSRVSSPWRPGWRGSGRAASGSGLAHGPPYVSSRDPAAVVMAGPEVPEGKRHCSRCDLPVGRSSAGRPSRTEGFCPQCGKAYSFTPKLQPGDVVAAQYEVLGCLAHGGLGWIYLAVDRSVSDRWVVLKGLLDSGDADAMHAAVAERGFLAAVQHPNIVEIYNFVEHFGAGYIVMEYVDGRSLKDLVLERRATTGESLPPAQVLAHGLDVLRALGHLHDQGLLYCDFKPDNALQTADRLRLIDLGGVRHIDDQHSPIFGTTGFQAPEIAESGPSIGSDLYTVARTMAVLSFEFHGYTGRYRYSLPGRDKVPVLARYESFDRLLRRATHGDRRERFASAAEMAEQAAGVLREVLAAEDGRPRPARSSLFEEETRTAGTRGGLRPAPDEMAVTLPWPRVDPGDQAADHLAGLDDIGPAEVIRELDGLPIDSVEVGLRRARAHIELGELATARSTLASHPAGWRTAWYLGLAALADDDPEAASREFDRVYGWFPGETAPKLALAYCAELKGDLETAKRYHLRVWRTERAHAGAVFGLARVKVAQGDRAGAVDVLASVPRTFSCHVDAQVGAVLAALRGRDPDDLPLVELLAAAGRLDLLDLSAERRNRLAALVLEAALGQVLAGRPVALDPRRGTLRRSLAALVAAGEEALGAVLDERDLRLALEHTYRGLAATADGPAERRMLIDCANAVRPRSLT</sequence>
<dbReference type="FunFam" id="1.10.510.10:FF:000306">
    <property type="entry name" value="Serine/threonine protein kinase"/>
    <property type="match status" value="1"/>
</dbReference>
<dbReference type="Gene3D" id="1.25.40.10">
    <property type="entry name" value="Tetratricopeptide repeat domain"/>
    <property type="match status" value="1"/>
</dbReference>
<protein>
    <recommendedName>
        <fullName evidence="1">non-specific serine/threonine protein kinase</fullName>
        <ecNumber evidence="1">2.7.11.1</ecNumber>
    </recommendedName>
</protein>
<dbReference type="SUPFAM" id="SSF56112">
    <property type="entry name" value="Protein kinase-like (PK-like)"/>
    <property type="match status" value="1"/>
</dbReference>
<dbReference type="EMBL" id="WBMT01000005">
    <property type="protein sequence ID" value="KAB2349760.1"/>
    <property type="molecule type" value="Genomic_DNA"/>
</dbReference>
<dbReference type="PROSITE" id="PS50011">
    <property type="entry name" value="PROTEIN_KINASE_DOM"/>
    <property type="match status" value="1"/>
</dbReference>
<proteinExistence type="predicted"/>
<dbReference type="Gene3D" id="3.30.200.20">
    <property type="entry name" value="Phosphorylase Kinase, domain 1"/>
    <property type="match status" value="1"/>
</dbReference>
<dbReference type="PANTHER" id="PTHR24363">
    <property type="entry name" value="SERINE/THREONINE PROTEIN KINASE"/>
    <property type="match status" value="1"/>
</dbReference>
<keyword evidence="12" id="KW-1185">Reference proteome</keyword>
<comment type="catalytic activity">
    <reaction evidence="7">
        <text>L-threonyl-[protein] + ATP = O-phospho-L-threonyl-[protein] + ADP + H(+)</text>
        <dbReference type="Rhea" id="RHEA:46608"/>
        <dbReference type="Rhea" id="RHEA-COMP:11060"/>
        <dbReference type="Rhea" id="RHEA-COMP:11605"/>
        <dbReference type="ChEBI" id="CHEBI:15378"/>
        <dbReference type="ChEBI" id="CHEBI:30013"/>
        <dbReference type="ChEBI" id="CHEBI:30616"/>
        <dbReference type="ChEBI" id="CHEBI:61977"/>
        <dbReference type="ChEBI" id="CHEBI:456216"/>
        <dbReference type="EC" id="2.7.11.1"/>
    </reaction>
</comment>
<evidence type="ECO:0000256" key="7">
    <source>
        <dbReference type="ARBA" id="ARBA00047899"/>
    </source>
</evidence>
<dbReference type="Pfam" id="PF16919">
    <property type="entry name" value="PknG_rubred"/>
    <property type="match status" value="1"/>
</dbReference>
<feature type="compositionally biased region" description="Low complexity" evidence="9">
    <location>
        <begin position="41"/>
        <end position="59"/>
    </location>
</feature>
<evidence type="ECO:0000313" key="11">
    <source>
        <dbReference type="EMBL" id="KAB2349760.1"/>
    </source>
</evidence>
<feature type="domain" description="Protein kinase" evidence="10">
    <location>
        <begin position="134"/>
        <end position="408"/>
    </location>
</feature>
<dbReference type="PANTHER" id="PTHR24363:SF0">
    <property type="entry name" value="SERINE_THREONINE KINASE LIKE DOMAIN CONTAINING 1"/>
    <property type="match status" value="1"/>
</dbReference>
<evidence type="ECO:0000256" key="4">
    <source>
        <dbReference type="ARBA" id="ARBA00022741"/>
    </source>
</evidence>
<dbReference type="AlphaFoldDB" id="A0A6H9YST2"/>
<evidence type="ECO:0000256" key="5">
    <source>
        <dbReference type="ARBA" id="ARBA00022777"/>
    </source>
</evidence>
<keyword evidence="4" id="KW-0547">Nucleotide-binding</keyword>
<evidence type="ECO:0000313" key="12">
    <source>
        <dbReference type="Proteomes" id="UP000468735"/>
    </source>
</evidence>
<keyword evidence="5 11" id="KW-0418">Kinase</keyword>
<evidence type="ECO:0000256" key="9">
    <source>
        <dbReference type="SAM" id="MobiDB-lite"/>
    </source>
</evidence>
<dbReference type="Proteomes" id="UP000468735">
    <property type="component" value="Unassembled WGS sequence"/>
</dbReference>
<name>A0A6H9YST2_9ACTN</name>
<dbReference type="InterPro" id="IPR011009">
    <property type="entry name" value="Kinase-like_dom_sf"/>
</dbReference>
<feature type="region of interest" description="Disordered" evidence="9">
    <location>
        <begin position="392"/>
        <end position="421"/>
    </location>
</feature>
<dbReference type="EC" id="2.7.11.1" evidence="1"/>
<dbReference type="InterPro" id="IPR011990">
    <property type="entry name" value="TPR-like_helical_dom_sf"/>
</dbReference>
<evidence type="ECO:0000259" key="10">
    <source>
        <dbReference type="PROSITE" id="PS50011"/>
    </source>
</evidence>
<dbReference type="InterPro" id="IPR031634">
    <property type="entry name" value="PknG_rubred"/>
</dbReference>
<dbReference type="Gene3D" id="1.10.510.10">
    <property type="entry name" value="Transferase(Phosphotransferase) domain 1"/>
    <property type="match status" value="1"/>
</dbReference>
<evidence type="ECO:0000256" key="2">
    <source>
        <dbReference type="ARBA" id="ARBA00022527"/>
    </source>
</evidence>
<dbReference type="InterPro" id="IPR000719">
    <property type="entry name" value="Prot_kinase_dom"/>
</dbReference>
<evidence type="ECO:0000256" key="1">
    <source>
        <dbReference type="ARBA" id="ARBA00012513"/>
    </source>
</evidence>
<dbReference type="Pfam" id="PF00069">
    <property type="entry name" value="Pkinase"/>
    <property type="match status" value="1"/>
</dbReference>
<reference evidence="11 12" key="1">
    <citation type="submission" date="2019-09" db="EMBL/GenBank/DDBJ databases">
        <title>Actinomadura physcomitrii sp. nov., a novel actinomycete isolated from moss [Physcomitrium sphaericum (Ludw) Fuernr].</title>
        <authorList>
            <person name="Zhuang X."/>
            <person name="Liu C."/>
        </authorList>
    </citation>
    <scope>NUCLEOTIDE SEQUENCE [LARGE SCALE GENOMIC DNA]</scope>
    <source>
        <strain evidence="11 12">HMC1</strain>
    </source>
</reference>
<dbReference type="GO" id="GO:0004674">
    <property type="term" value="F:protein serine/threonine kinase activity"/>
    <property type="evidence" value="ECO:0007669"/>
    <property type="project" value="UniProtKB-KW"/>
</dbReference>
<evidence type="ECO:0000256" key="6">
    <source>
        <dbReference type="ARBA" id="ARBA00022840"/>
    </source>
</evidence>
<dbReference type="InterPro" id="IPR031636">
    <property type="entry name" value="PknG_TPR"/>
</dbReference>
<dbReference type="GO" id="GO:0005524">
    <property type="term" value="F:ATP binding"/>
    <property type="evidence" value="ECO:0007669"/>
    <property type="project" value="UniProtKB-KW"/>
</dbReference>
<dbReference type="OrthoDB" id="137117at2"/>
<organism evidence="11 12">
    <name type="scientific">Actinomadura rudentiformis</name>
    <dbReference type="NCBI Taxonomy" id="359158"/>
    <lineage>
        <taxon>Bacteria</taxon>
        <taxon>Bacillati</taxon>
        <taxon>Actinomycetota</taxon>
        <taxon>Actinomycetes</taxon>
        <taxon>Streptosporangiales</taxon>
        <taxon>Thermomonosporaceae</taxon>
        <taxon>Actinomadura</taxon>
    </lineage>
</organism>
<gene>
    <name evidence="11" type="ORF">F8566_11570</name>
</gene>
<keyword evidence="2" id="KW-0723">Serine/threonine-protein kinase</keyword>
<evidence type="ECO:0000256" key="3">
    <source>
        <dbReference type="ARBA" id="ARBA00022679"/>
    </source>
</evidence>
<dbReference type="CDD" id="cd14014">
    <property type="entry name" value="STKc_PknB_like"/>
    <property type="match status" value="1"/>
</dbReference>
<accession>A0A6H9YST2</accession>
<keyword evidence="6" id="KW-0067">ATP-binding</keyword>
<dbReference type="Pfam" id="PF16918">
    <property type="entry name" value="PknG_TPR"/>
    <property type="match status" value="1"/>
</dbReference>
<evidence type="ECO:0000256" key="8">
    <source>
        <dbReference type="ARBA" id="ARBA00048679"/>
    </source>
</evidence>
<dbReference type="FunFam" id="3.30.200.20:FF:000205">
    <property type="entry name" value="Serine/threonine protein kinase"/>
    <property type="match status" value="1"/>
</dbReference>
<dbReference type="SUPFAM" id="SSF48452">
    <property type="entry name" value="TPR-like"/>
    <property type="match status" value="1"/>
</dbReference>
<comment type="caution">
    <text evidence="11">The sequence shown here is derived from an EMBL/GenBank/DDBJ whole genome shotgun (WGS) entry which is preliminary data.</text>
</comment>